<feature type="compositionally biased region" description="Basic residues" evidence="1">
    <location>
        <begin position="19"/>
        <end position="31"/>
    </location>
</feature>
<protein>
    <submittedName>
        <fullName evidence="2">Uncharacterized protein</fullName>
    </submittedName>
</protein>
<comment type="caution">
    <text evidence="2">The sequence shown here is derived from an EMBL/GenBank/DDBJ whole genome shotgun (WGS) entry which is preliminary data.</text>
</comment>
<dbReference type="EMBL" id="BGZK01007626">
    <property type="protein sequence ID" value="GBP04852.1"/>
    <property type="molecule type" value="Genomic_DNA"/>
</dbReference>
<feature type="region of interest" description="Disordered" evidence="1">
    <location>
        <begin position="1"/>
        <end position="31"/>
    </location>
</feature>
<evidence type="ECO:0000313" key="2">
    <source>
        <dbReference type="EMBL" id="GBP04852.1"/>
    </source>
</evidence>
<organism evidence="2 3">
    <name type="scientific">Eumeta variegata</name>
    <name type="common">Bagworm moth</name>
    <name type="synonym">Eumeta japonica</name>
    <dbReference type="NCBI Taxonomy" id="151549"/>
    <lineage>
        <taxon>Eukaryota</taxon>
        <taxon>Metazoa</taxon>
        <taxon>Ecdysozoa</taxon>
        <taxon>Arthropoda</taxon>
        <taxon>Hexapoda</taxon>
        <taxon>Insecta</taxon>
        <taxon>Pterygota</taxon>
        <taxon>Neoptera</taxon>
        <taxon>Endopterygota</taxon>
        <taxon>Lepidoptera</taxon>
        <taxon>Glossata</taxon>
        <taxon>Ditrysia</taxon>
        <taxon>Tineoidea</taxon>
        <taxon>Psychidae</taxon>
        <taxon>Oiketicinae</taxon>
        <taxon>Eumeta</taxon>
    </lineage>
</organism>
<dbReference type="AlphaFoldDB" id="A0A4C1SRU4"/>
<name>A0A4C1SRU4_EUMVA</name>
<accession>A0A4C1SRU4</accession>
<dbReference type="Proteomes" id="UP000299102">
    <property type="component" value="Unassembled WGS sequence"/>
</dbReference>
<proteinExistence type="predicted"/>
<sequence>MPGREAPFGTVDRSPGSGGRRRRRGRNAPLA</sequence>
<evidence type="ECO:0000313" key="3">
    <source>
        <dbReference type="Proteomes" id="UP000299102"/>
    </source>
</evidence>
<reference evidence="2 3" key="1">
    <citation type="journal article" date="2019" name="Commun. Biol.">
        <title>The bagworm genome reveals a unique fibroin gene that provides high tensile strength.</title>
        <authorList>
            <person name="Kono N."/>
            <person name="Nakamura H."/>
            <person name="Ohtoshi R."/>
            <person name="Tomita M."/>
            <person name="Numata K."/>
            <person name="Arakawa K."/>
        </authorList>
    </citation>
    <scope>NUCLEOTIDE SEQUENCE [LARGE SCALE GENOMIC DNA]</scope>
</reference>
<gene>
    <name evidence="2" type="ORF">EVAR_101612_1</name>
</gene>
<evidence type="ECO:0000256" key="1">
    <source>
        <dbReference type="SAM" id="MobiDB-lite"/>
    </source>
</evidence>
<keyword evidence="3" id="KW-1185">Reference proteome</keyword>
<feature type="non-terminal residue" evidence="2">
    <location>
        <position position="31"/>
    </location>
</feature>